<evidence type="ECO:0000313" key="7">
    <source>
        <dbReference type="EMBL" id="NEX64920.1"/>
    </source>
</evidence>
<keyword evidence="1 4" id="KW-0349">Heme</keyword>
<dbReference type="Proteomes" id="UP000482155">
    <property type="component" value="Unassembled WGS sequence"/>
</dbReference>
<evidence type="ECO:0000256" key="5">
    <source>
        <dbReference type="SAM" id="SignalP"/>
    </source>
</evidence>
<protein>
    <submittedName>
        <fullName evidence="7">C-type cytochrome</fullName>
    </submittedName>
</protein>
<sequence length="124" mass="12900">MIRAARVAARFCLLLAGIAGIMGSAASAAPPGNDRERGKEAVVRHNCAACHAIPEVSGLAGRAGPSLARIGGRVYIAGVLANTQDNMTRWLRDPPGVDPRTAMPNLGLTEQEARDIAAFLGTLK</sequence>
<proteinExistence type="predicted"/>
<dbReference type="PROSITE" id="PS51007">
    <property type="entry name" value="CYTC"/>
    <property type="match status" value="1"/>
</dbReference>
<dbReference type="GO" id="GO:0009055">
    <property type="term" value="F:electron transfer activity"/>
    <property type="evidence" value="ECO:0007669"/>
    <property type="project" value="InterPro"/>
</dbReference>
<feature type="domain" description="Cytochrome c" evidence="6">
    <location>
        <begin position="33"/>
        <end position="124"/>
    </location>
</feature>
<keyword evidence="3 4" id="KW-0408">Iron</keyword>
<comment type="caution">
    <text evidence="7">The sequence shown here is derived from an EMBL/GenBank/DDBJ whole genome shotgun (WGS) entry which is preliminary data.</text>
</comment>
<dbReference type="InterPro" id="IPR036909">
    <property type="entry name" value="Cyt_c-like_dom_sf"/>
</dbReference>
<reference evidence="7 8" key="1">
    <citation type="submission" date="2020-02" db="EMBL/GenBank/DDBJ databases">
        <authorList>
            <person name="Kim M.K."/>
        </authorList>
    </citation>
    <scope>NUCLEOTIDE SEQUENCE [LARGE SCALE GENOMIC DNA]</scope>
    <source>
        <strain evidence="7 8">17J57-3</strain>
    </source>
</reference>
<organism evidence="7 8">
    <name type="scientific">Noviherbaspirillum galbum</name>
    <dbReference type="NCBI Taxonomy" id="2709383"/>
    <lineage>
        <taxon>Bacteria</taxon>
        <taxon>Pseudomonadati</taxon>
        <taxon>Pseudomonadota</taxon>
        <taxon>Betaproteobacteria</taxon>
        <taxon>Burkholderiales</taxon>
        <taxon>Oxalobacteraceae</taxon>
        <taxon>Noviherbaspirillum</taxon>
    </lineage>
</organism>
<gene>
    <name evidence="7" type="ORF">G3574_27935</name>
</gene>
<dbReference type="EMBL" id="JAAIVB010000091">
    <property type="protein sequence ID" value="NEX64920.1"/>
    <property type="molecule type" value="Genomic_DNA"/>
</dbReference>
<evidence type="ECO:0000313" key="8">
    <source>
        <dbReference type="Proteomes" id="UP000482155"/>
    </source>
</evidence>
<dbReference type="GO" id="GO:0020037">
    <property type="term" value="F:heme binding"/>
    <property type="evidence" value="ECO:0007669"/>
    <property type="project" value="InterPro"/>
</dbReference>
<dbReference type="Pfam" id="PF00034">
    <property type="entry name" value="Cytochrom_C"/>
    <property type="match status" value="1"/>
</dbReference>
<evidence type="ECO:0000259" key="6">
    <source>
        <dbReference type="PROSITE" id="PS51007"/>
    </source>
</evidence>
<keyword evidence="5" id="KW-0732">Signal</keyword>
<dbReference type="Gene3D" id="1.10.760.10">
    <property type="entry name" value="Cytochrome c-like domain"/>
    <property type="match status" value="1"/>
</dbReference>
<evidence type="ECO:0000256" key="1">
    <source>
        <dbReference type="ARBA" id="ARBA00022617"/>
    </source>
</evidence>
<dbReference type="SUPFAM" id="SSF46626">
    <property type="entry name" value="Cytochrome c"/>
    <property type="match status" value="1"/>
</dbReference>
<feature type="signal peptide" evidence="5">
    <location>
        <begin position="1"/>
        <end position="28"/>
    </location>
</feature>
<dbReference type="InterPro" id="IPR009056">
    <property type="entry name" value="Cyt_c-like_dom"/>
</dbReference>
<keyword evidence="8" id="KW-1185">Reference proteome</keyword>
<feature type="chain" id="PRO_5025602288" evidence="5">
    <location>
        <begin position="29"/>
        <end position="124"/>
    </location>
</feature>
<accession>A0A6B3SV35</accession>
<keyword evidence="2 4" id="KW-0479">Metal-binding</keyword>
<name>A0A6B3SV35_9BURK</name>
<dbReference type="RefSeq" id="WP_163968856.1">
    <property type="nucleotide sequence ID" value="NZ_JAAIVB010000091.1"/>
</dbReference>
<evidence type="ECO:0000256" key="4">
    <source>
        <dbReference type="PROSITE-ProRule" id="PRU00433"/>
    </source>
</evidence>
<evidence type="ECO:0000256" key="2">
    <source>
        <dbReference type="ARBA" id="ARBA00022723"/>
    </source>
</evidence>
<dbReference type="GO" id="GO:0046872">
    <property type="term" value="F:metal ion binding"/>
    <property type="evidence" value="ECO:0007669"/>
    <property type="project" value="UniProtKB-KW"/>
</dbReference>
<dbReference type="AlphaFoldDB" id="A0A6B3SV35"/>
<evidence type="ECO:0000256" key="3">
    <source>
        <dbReference type="ARBA" id="ARBA00023004"/>
    </source>
</evidence>